<feature type="domain" description="Nudix hydrolase" evidence="3">
    <location>
        <begin position="1"/>
        <end position="130"/>
    </location>
</feature>
<dbReference type="Pfam" id="PF00293">
    <property type="entry name" value="NUDIX"/>
    <property type="match status" value="1"/>
</dbReference>
<organism evidence="4 5">
    <name type="scientific">Pseudomonas hormoni</name>
    <dbReference type="NCBI Taxonomy" id="3093767"/>
    <lineage>
        <taxon>Bacteria</taxon>
        <taxon>Pseudomonadati</taxon>
        <taxon>Pseudomonadota</taxon>
        <taxon>Gammaproteobacteria</taxon>
        <taxon>Pseudomonadales</taxon>
        <taxon>Pseudomonadaceae</taxon>
        <taxon>Pseudomonas</taxon>
    </lineage>
</organism>
<gene>
    <name evidence="4" type="ORF">KJF94_09135</name>
</gene>
<keyword evidence="5" id="KW-1185">Reference proteome</keyword>
<keyword evidence="2" id="KW-0378">Hydrolase</keyword>
<dbReference type="PROSITE" id="PS51462">
    <property type="entry name" value="NUDIX"/>
    <property type="match status" value="1"/>
</dbReference>
<evidence type="ECO:0000313" key="5">
    <source>
        <dbReference type="Proteomes" id="UP000681155"/>
    </source>
</evidence>
<name>A0ABX8F579_9PSED</name>
<evidence type="ECO:0000259" key="3">
    <source>
        <dbReference type="PROSITE" id="PS51462"/>
    </source>
</evidence>
<evidence type="ECO:0000313" key="4">
    <source>
        <dbReference type="EMBL" id="QVW25688.1"/>
    </source>
</evidence>
<dbReference type="EMBL" id="CP075566">
    <property type="protein sequence ID" value="QVW25688.1"/>
    <property type="molecule type" value="Genomic_DNA"/>
</dbReference>
<evidence type="ECO:0000256" key="1">
    <source>
        <dbReference type="ARBA" id="ARBA00001946"/>
    </source>
</evidence>
<evidence type="ECO:0000256" key="2">
    <source>
        <dbReference type="ARBA" id="ARBA00022801"/>
    </source>
</evidence>
<protein>
    <submittedName>
        <fullName evidence="4">NUDIX domain-containing protein</fullName>
    </submittedName>
</protein>
<reference evidence="4 5" key="1">
    <citation type="submission" date="2021-05" db="EMBL/GenBank/DDBJ databases">
        <title>Complete genome of the cytokinin-producing biocontrol strain Pseudomonas fluorescens G20-18.</title>
        <authorList>
            <person name="Nielsen T.K."/>
            <person name="Mekureyaw M.F."/>
            <person name="Hansen L.H."/>
            <person name="Nicolaisen M.H."/>
            <person name="Roitsch T.G."/>
            <person name="Hennessy R.C."/>
        </authorList>
    </citation>
    <scope>NUCLEOTIDE SEQUENCE [LARGE SCALE GENOMIC DNA]</scope>
    <source>
        <strain evidence="4 5">G20-18</strain>
    </source>
</reference>
<dbReference type="PROSITE" id="PS00893">
    <property type="entry name" value="NUDIX_BOX"/>
    <property type="match status" value="1"/>
</dbReference>
<dbReference type="InterPro" id="IPR015797">
    <property type="entry name" value="NUDIX_hydrolase-like_dom_sf"/>
</dbReference>
<proteinExistence type="predicted"/>
<accession>A0ABX8F579</accession>
<dbReference type="InterPro" id="IPR000086">
    <property type="entry name" value="NUDIX_hydrolase_dom"/>
</dbReference>
<dbReference type="SUPFAM" id="SSF55811">
    <property type="entry name" value="Nudix"/>
    <property type="match status" value="1"/>
</dbReference>
<sequence length="134" mass="15098">MRVDKACPVVLRNIERLEILAFRHPLAGLQLVKGSVEPGELTGAAAVRELFEEAGIRGEVIRDLGTWNSTITGHTWAFHECRVTQNLPEAWSHFAADDGGHEFTFFWHPLASEPSEEWHQVFKDALAFLSRCLC</sequence>
<comment type="cofactor">
    <cofactor evidence="1">
        <name>Mg(2+)</name>
        <dbReference type="ChEBI" id="CHEBI:18420"/>
    </cofactor>
</comment>
<dbReference type="RefSeq" id="WP_214382755.1">
    <property type="nucleotide sequence ID" value="NZ_CP075566.1"/>
</dbReference>
<dbReference type="Proteomes" id="UP000681155">
    <property type="component" value="Chromosome"/>
</dbReference>
<dbReference type="CDD" id="cd04663">
    <property type="entry name" value="NUDIX_Hydrolase"/>
    <property type="match status" value="1"/>
</dbReference>
<dbReference type="InterPro" id="IPR020084">
    <property type="entry name" value="NUDIX_hydrolase_CS"/>
</dbReference>
<dbReference type="Gene3D" id="3.90.79.10">
    <property type="entry name" value="Nucleoside Triphosphate Pyrophosphohydrolase"/>
    <property type="match status" value="1"/>
</dbReference>